<dbReference type="InterPro" id="IPR003439">
    <property type="entry name" value="ABC_transporter-like_ATP-bd"/>
</dbReference>
<dbReference type="Pfam" id="PF00005">
    <property type="entry name" value="ABC_tran"/>
    <property type="match status" value="1"/>
</dbReference>
<proteinExistence type="inferred from homology"/>
<feature type="domain" description="ABC transporter" evidence="4">
    <location>
        <begin position="7"/>
        <end position="234"/>
    </location>
</feature>
<dbReference type="InterPro" id="IPR017871">
    <property type="entry name" value="ABC_transporter-like_CS"/>
</dbReference>
<accession>A0A178HZQ5</accession>
<dbReference type="CDD" id="cd03230">
    <property type="entry name" value="ABC_DR_subfamily_A"/>
    <property type="match status" value="1"/>
</dbReference>
<dbReference type="OrthoDB" id="9778547at2"/>
<dbReference type="PROSITE" id="PS00211">
    <property type="entry name" value="ABC_TRANSPORTER_1"/>
    <property type="match status" value="1"/>
</dbReference>
<protein>
    <submittedName>
        <fullName evidence="5">Multidrug ABC transporter ATP-binding protein</fullName>
    </submittedName>
</protein>
<keyword evidence="6" id="KW-1185">Reference proteome</keyword>
<organism evidence="5 6">
    <name type="scientific">Devosia elaeis</name>
    <dbReference type="NCBI Taxonomy" id="1770058"/>
    <lineage>
        <taxon>Bacteria</taxon>
        <taxon>Pseudomonadati</taxon>
        <taxon>Pseudomonadota</taxon>
        <taxon>Alphaproteobacteria</taxon>
        <taxon>Hyphomicrobiales</taxon>
        <taxon>Devosiaceae</taxon>
        <taxon>Devosia</taxon>
    </lineage>
</organism>
<dbReference type="SUPFAM" id="SSF52540">
    <property type="entry name" value="P-loop containing nucleoside triphosphate hydrolases"/>
    <property type="match status" value="1"/>
</dbReference>
<dbReference type="Gene3D" id="3.40.50.300">
    <property type="entry name" value="P-loop containing nucleotide triphosphate hydrolases"/>
    <property type="match status" value="1"/>
</dbReference>
<evidence type="ECO:0000313" key="6">
    <source>
        <dbReference type="Proteomes" id="UP000078389"/>
    </source>
</evidence>
<comment type="similarity">
    <text evidence="1">Belongs to the ABC transporter superfamily.</text>
</comment>
<dbReference type="InterPro" id="IPR027417">
    <property type="entry name" value="P-loop_NTPase"/>
</dbReference>
<gene>
    <name evidence="5" type="ORF">A3840_06875</name>
</gene>
<comment type="caution">
    <text evidence="5">The sequence shown here is derived from an EMBL/GenBank/DDBJ whole genome shotgun (WGS) entry which is preliminary data.</text>
</comment>
<evidence type="ECO:0000256" key="3">
    <source>
        <dbReference type="ARBA" id="ARBA00022840"/>
    </source>
</evidence>
<dbReference type="GO" id="GO:0005524">
    <property type="term" value="F:ATP binding"/>
    <property type="evidence" value="ECO:0007669"/>
    <property type="project" value="UniProtKB-KW"/>
</dbReference>
<dbReference type="PROSITE" id="PS50893">
    <property type="entry name" value="ABC_TRANSPORTER_2"/>
    <property type="match status" value="1"/>
</dbReference>
<dbReference type="RefSeq" id="WP_067453895.1">
    <property type="nucleotide sequence ID" value="NZ_LVVY01000072.1"/>
</dbReference>
<dbReference type="EMBL" id="LVVY01000072">
    <property type="protein sequence ID" value="OAM78219.1"/>
    <property type="molecule type" value="Genomic_DNA"/>
</dbReference>
<keyword evidence="3 5" id="KW-0067">ATP-binding</keyword>
<dbReference type="InterPro" id="IPR003593">
    <property type="entry name" value="AAA+_ATPase"/>
</dbReference>
<dbReference type="GO" id="GO:0016887">
    <property type="term" value="F:ATP hydrolysis activity"/>
    <property type="evidence" value="ECO:0007669"/>
    <property type="project" value="InterPro"/>
</dbReference>
<dbReference type="SMART" id="SM00382">
    <property type="entry name" value="AAA"/>
    <property type="match status" value="1"/>
</dbReference>
<dbReference type="STRING" id="1770058.A3840_06875"/>
<dbReference type="AlphaFoldDB" id="A0A178HZQ5"/>
<dbReference type="PANTHER" id="PTHR43038">
    <property type="entry name" value="ATP-BINDING CASSETTE, SUB-FAMILY H, MEMBER 1"/>
    <property type="match status" value="1"/>
</dbReference>
<keyword evidence="2" id="KW-0547">Nucleotide-binding</keyword>
<evidence type="ECO:0000313" key="5">
    <source>
        <dbReference type="EMBL" id="OAM78219.1"/>
    </source>
</evidence>
<evidence type="ECO:0000259" key="4">
    <source>
        <dbReference type="PROSITE" id="PS50893"/>
    </source>
</evidence>
<evidence type="ECO:0000256" key="2">
    <source>
        <dbReference type="ARBA" id="ARBA00022741"/>
    </source>
</evidence>
<dbReference type="Proteomes" id="UP000078389">
    <property type="component" value="Unassembled WGS sequence"/>
</dbReference>
<dbReference type="PANTHER" id="PTHR43038:SF3">
    <property type="entry name" value="ABC TRANSPORTER G FAMILY MEMBER 20 ISOFORM X1"/>
    <property type="match status" value="1"/>
</dbReference>
<sequence length="312" mass="33794">MSGEPVIAVRGLTKRFGDKLVVDHFDIAVPRGAIYGFLGPNGSGKTTTIRMLCGLLVPDAGEGTCLGFDVRKQAGAIKSQVGYMTQKFSLYEDLTIGENLDFVARMFDVADRKARVRDALEGLGLADRAGQLAGTLSGGWKQRLALAACLIHDPQLLLLDEPTAGVDPKARRDFWDEIRRLSKAGVTVLVSTHYMDEAIQCDFITYIAYGRKLIDGPARDIPDMVGLSTWRAEGQDLVALEDTLQGKPGVLQVARFGSALHVSGTDEPTLAKTIEALAARGPQRWSQIPAGLEEAFIYLMPGARDNFSRDAA</sequence>
<reference evidence="5 6" key="1">
    <citation type="submission" date="2016-03" db="EMBL/GenBank/DDBJ databases">
        <title>Genome sequencing of Devosia sp. S37.</title>
        <authorList>
            <person name="Mohd Nor M."/>
        </authorList>
    </citation>
    <scope>NUCLEOTIDE SEQUENCE [LARGE SCALE GENOMIC DNA]</scope>
    <source>
        <strain evidence="5 6">S37</strain>
    </source>
</reference>
<name>A0A178HZQ5_9HYPH</name>
<evidence type="ECO:0000256" key="1">
    <source>
        <dbReference type="ARBA" id="ARBA00005417"/>
    </source>
</evidence>